<evidence type="ECO:0000313" key="4">
    <source>
        <dbReference type="Proteomes" id="UP000028042"/>
    </source>
</evidence>
<dbReference type="KEGG" id="cpae:CPAST_c19850"/>
<dbReference type="KEGG" id="cpat:CLPA_c19850"/>
<keyword evidence="5" id="KW-1185">Reference proteome</keyword>
<evidence type="ECO:0000256" key="1">
    <source>
        <dbReference type="SAM" id="MobiDB-lite"/>
    </source>
</evidence>
<dbReference type="Proteomes" id="UP000028042">
    <property type="component" value="Unassembled WGS sequence"/>
</dbReference>
<dbReference type="EMBL" id="JPGY02000001">
    <property type="protein sequence ID" value="KRU11947.1"/>
    <property type="molecule type" value="Genomic_DNA"/>
</dbReference>
<protein>
    <submittedName>
        <fullName evidence="2">Uncharacterized protein</fullName>
    </submittedName>
</protein>
<feature type="compositionally biased region" description="Low complexity" evidence="1">
    <location>
        <begin position="12"/>
        <end position="38"/>
    </location>
</feature>
<evidence type="ECO:0000313" key="5">
    <source>
        <dbReference type="Proteomes" id="UP000030905"/>
    </source>
</evidence>
<dbReference type="AlphaFoldDB" id="A0A0H3J9X2"/>
<dbReference type="EMBL" id="CP009268">
    <property type="protein sequence ID" value="AJA52043.1"/>
    <property type="molecule type" value="Genomic_DNA"/>
</dbReference>
<evidence type="ECO:0000313" key="2">
    <source>
        <dbReference type="EMBL" id="AJA52043.1"/>
    </source>
</evidence>
<reference evidence="3 4" key="3">
    <citation type="journal article" name="Genome Announc.">
        <title>Improved Draft Genome Sequence of Clostridium pasteurianum Strain ATCC 6013 (DSM 525) Using a Hybrid Next-Generation Sequencing Approach.</title>
        <authorList>
            <person name="Pyne M.E."/>
            <person name="Utturkar S."/>
            <person name="Brown S.D."/>
            <person name="Moo-Young M."/>
            <person name="Chung D.A."/>
            <person name="Chou C.P."/>
        </authorList>
    </citation>
    <scope>NUCLEOTIDE SEQUENCE [LARGE SCALE GENOMIC DNA]</scope>
    <source>
        <strain evidence="3 4">ATCC 6013</strain>
    </source>
</reference>
<name>A0A0H3J9X2_CLOPA</name>
<evidence type="ECO:0000313" key="3">
    <source>
        <dbReference type="EMBL" id="KRU11947.1"/>
    </source>
</evidence>
<reference evidence="3" key="2">
    <citation type="submission" date="2015-10" db="EMBL/GenBank/DDBJ databases">
        <title>Improved Draft Genome Sequence of Clostridium pasteurianum Strain ATCC 6013 (DSM 525) Using a Hybrid Next-Generation Sequencing Approach.</title>
        <authorList>
            <person name="Pyne M.E."/>
            <person name="Utturkar S.M."/>
            <person name="Brown S.D."/>
            <person name="Moo-Young M."/>
            <person name="Chung D.A."/>
            <person name="Chou P.C."/>
        </authorList>
    </citation>
    <scope>NUCLEOTIDE SEQUENCE</scope>
    <source>
        <strain evidence="3">ATCC 6013</strain>
    </source>
</reference>
<feature type="region of interest" description="Disordered" evidence="1">
    <location>
        <begin position="12"/>
        <end position="69"/>
    </location>
</feature>
<organism evidence="2 5">
    <name type="scientific">Clostridium pasteurianum DSM 525 = ATCC 6013</name>
    <dbReference type="NCBI Taxonomy" id="1262449"/>
    <lineage>
        <taxon>Bacteria</taxon>
        <taxon>Bacillati</taxon>
        <taxon>Bacillota</taxon>
        <taxon>Clostridia</taxon>
        <taxon>Eubacteriales</taxon>
        <taxon>Clostridiaceae</taxon>
        <taxon>Clostridium</taxon>
    </lineage>
</organism>
<proteinExistence type="predicted"/>
<dbReference type="PATRIC" id="fig|1262449.7.peg.1998"/>
<dbReference type="Proteomes" id="UP000030905">
    <property type="component" value="Chromosome"/>
</dbReference>
<accession>A0A0H3J9X2</accession>
<sequence length="95" mass="10016">MFILMFVVGCSNTNKNSGNQQSSTTNGNSQNNKSPDAASSDDEAKDAIVRTVSGKGAENSVAKDTAGSASDIKERSLVYVWGNKDGDTVTAKDYF</sequence>
<gene>
    <name evidence="2" type="ORF">CLPA_c19850</name>
    <name evidence="3" type="ORF">CP6013_01194</name>
</gene>
<reference evidence="2 5" key="1">
    <citation type="journal article" date="2015" name="Genome Announc.">
        <title>Complete Genome Sequence of the Nitrogen-Fixing and Solvent-Producing Clostridium pasteurianum DSM 525.</title>
        <authorList>
            <person name="Poehlein A."/>
            <person name="Grosse-Honebrink A."/>
            <person name="Zhang Y."/>
            <person name="Minton N.P."/>
            <person name="Daniel R."/>
        </authorList>
    </citation>
    <scope>NUCLEOTIDE SEQUENCE [LARGE SCALE GENOMIC DNA]</scope>
    <source>
        <strain evidence="2">DSM 525</strain>
        <strain evidence="5">DSM 525 / ATCC 6013</strain>
    </source>
</reference>